<dbReference type="EMBL" id="CAJNOJ010000240">
    <property type="protein sequence ID" value="CAF1327661.1"/>
    <property type="molecule type" value="Genomic_DNA"/>
</dbReference>
<dbReference type="Proteomes" id="UP000663852">
    <property type="component" value="Unassembled WGS sequence"/>
</dbReference>
<reference evidence="3" key="1">
    <citation type="submission" date="2021-02" db="EMBL/GenBank/DDBJ databases">
        <authorList>
            <person name="Nowell W R."/>
        </authorList>
    </citation>
    <scope>NUCLEOTIDE SEQUENCE</scope>
</reference>
<feature type="transmembrane region" description="Helical" evidence="2">
    <location>
        <begin position="149"/>
        <end position="172"/>
    </location>
</feature>
<keyword evidence="2" id="KW-0472">Membrane</keyword>
<evidence type="ECO:0000256" key="1">
    <source>
        <dbReference type="SAM" id="MobiDB-lite"/>
    </source>
</evidence>
<dbReference type="PROSITE" id="PS51257">
    <property type="entry name" value="PROKAR_LIPOPROTEIN"/>
    <property type="match status" value="1"/>
</dbReference>
<keyword evidence="2" id="KW-1133">Transmembrane helix</keyword>
<evidence type="ECO:0000313" key="4">
    <source>
        <dbReference type="Proteomes" id="UP000663852"/>
    </source>
</evidence>
<dbReference type="AlphaFoldDB" id="A0A815FMS6"/>
<feature type="region of interest" description="Disordered" evidence="1">
    <location>
        <begin position="191"/>
        <end position="244"/>
    </location>
</feature>
<evidence type="ECO:0000256" key="2">
    <source>
        <dbReference type="SAM" id="Phobius"/>
    </source>
</evidence>
<keyword evidence="2" id="KW-0812">Transmembrane</keyword>
<feature type="transmembrane region" description="Helical" evidence="2">
    <location>
        <begin position="117"/>
        <end position="137"/>
    </location>
</feature>
<name>A0A815FMS6_ADIRI</name>
<feature type="transmembrane region" description="Helical" evidence="2">
    <location>
        <begin position="90"/>
        <end position="111"/>
    </location>
</feature>
<feature type="compositionally biased region" description="Acidic residues" evidence="1">
    <location>
        <begin position="193"/>
        <end position="226"/>
    </location>
</feature>
<organism evidence="3 4">
    <name type="scientific">Adineta ricciae</name>
    <name type="common">Rotifer</name>
    <dbReference type="NCBI Taxonomy" id="249248"/>
    <lineage>
        <taxon>Eukaryota</taxon>
        <taxon>Metazoa</taxon>
        <taxon>Spiralia</taxon>
        <taxon>Gnathifera</taxon>
        <taxon>Rotifera</taxon>
        <taxon>Eurotatoria</taxon>
        <taxon>Bdelloidea</taxon>
        <taxon>Adinetida</taxon>
        <taxon>Adinetidae</taxon>
        <taxon>Adineta</taxon>
    </lineage>
</organism>
<feature type="transmembrane region" description="Helical" evidence="2">
    <location>
        <begin position="14"/>
        <end position="37"/>
    </location>
</feature>
<comment type="caution">
    <text evidence="3">The sequence shown here is derived from an EMBL/GenBank/DDBJ whole genome shotgun (WGS) entry which is preliminary data.</text>
</comment>
<protein>
    <submittedName>
        <fullName evidence="3">Uncharacterized protein</fullName>
    </submittedName>
</protein>
<gene>
    <name evidence="3" type="ORF">EDS130_LOCUS32007</name>
</gene>
<accession>A0A815FMS6</accession>
<sequence>MKINYSYLKRTDCWALWVSVLLYFIIGGSCFPIFNVYKIHRLVFRSRFNNSIVNHITPVCGIPYEELRCSVIQTDNDQILKYCLTDNSLMYIRILVPILMAMNLCIIQLFLMLCGKYSRSSLCVLWMSYAFAVLVIKDKIRYDSCFHNFALDALTLTSILLAGGMLCFLAEYRKSQSPLFINSKISGRKPIEIDEESTEEVDDEPTEEIDHEPTEEVDDESTEEIDHEPTDEIDQKSMSWQNLL</sequence>
<evidence type="ECO:0000313" key="3">
    <source>
        <dbReference type="EMBL" id="CAF1327661.1"/>
    </source>
</evidence>
<proteinExistence type="predicted"/>